<gene>
    <name evidence="1" type="ORF">JVT61DRAFT_4906</name>
</gene>
<evidence type="ECO:0000313" key="1">
    <source>
        <dbReference type="EMBL" id="KAG6380547.1"/>
    </source>
</evidence>
<organism evidence="1 2">
    <name type="scientific">Boletus reticuloceps</name>
    <dbReference type="NCBI Taxonomy" id="495285"/>
    <lineage>
        <taxon>Eukaryota</taxon>
        <taxon>Fungi</taxon>
        <taxon>Dikarya</taxon>
        <taxon>Basidiomycota</taxon>
        <taxon>Agaricomycotina</taxon>
        <taxon>Agaricomycetes</taxon>
        <taxon>Agaricomycetidae</taxon>
        <taxon>Boletales</taxon>
        <taxon>Boletineae</taxon>
        <taxon>Boletaceae</taxon>
        <taxon>Boletoideae</taxon>
        <taxon>Boletus</taxon>
    </lineage>
</organism>
<reference evidence="1" key="1">
    <citation type="submission" date="2021-03" db="EMBL/GenBank/DDBJ databases">
        <title>Evolutionary innovations through gain and loss of genes in the ectomycorrhizal Boletales.</title>
        <authorList>
            <person name="Wu G."/>
            <person name="Miyauchi S."/>
            <person name="Morin E."/>
            <person name="Yang Z.-L."/>
            <person name="Xu J."/>
            <person name="Martin F.M."/>
        </authorList>
    </citation>
    <scope>NUCLEOTIDE SEQUENCE</scope>
    <source>
        <strain evidence="1">BR01</strain>
    </source>
</reference>
<dbReference type="InterPro" id="IPR029045">
    <property type="entry name" value="ClpP/crotonase-like_dom_sf"/>
</dbReference>
<proteinExistence type="predicted"/>
<evidence type="ECO:0000313" key="2">
    <source>
        <dbReference type="Proteomes" id="UP000683000"/>
    </source>
</evidence>
<dbReference type="OrthoDB" id="2139957at2759"/>
<name>A0A8I2YZI9_9AGAM</name>
<dbReference type="Gene3D" id="3.90.226.10">
    <property type="entry name" value="2-enoyl-CoA Hydratase, Chain A, domain 1"/>
    <property type="match status" value="1"/>
</dbReference>
<dbReference type="AlphaFoldDB" id="A0A8I2YZI9"/>
<dbReference type="SUPFAM" id="SSF52096">
    <property type="entry name" value="ClpP/crotonase"/>
    <property type="match status" value="1"/>
</dbReference>
<sequence>MAGFFLDDHNSRSFLSLSVNAVVERSNVLSTALDVARQITLNSPDSVQSTKEGLMLAQKHHFEEAVRTHSLSLVSKRLYNGENVKASGLIF</sequence>
<dbReference type="EMBL" id="JAGFBS010000002">
    <property type="protein sequence ID" value="KAG6380547.1"/>
    <property type="molecule type" value="Genomic_DNA"/>
</dbReference>
<comment type="caution">
    <text evidence="1">The sequence shown here is derived from an EMBL/GenBank/DDBJ whole genome shotgun (WGS) entry which is preliminary data.</text>
</comment>
<dbReference type="Proteomes" id="UP000683000">
    <property type="component" value="Unassembled WGS sequence"/>
</dbReference>
<protein>
    <submittedName>
        <fullName evidence="1">Uncharacterized protein</fullName>
    </submittedName>
</protein>
<keyword evidence="2" id="KW-1185">Reference proteome</keyword>
<accession>A0A8I2YZI9</accession>